<sequence>MFSFGGIAAKLERDRLRAAGVGDHQNSVKYLGQDFDTLKQQCLESGTLFEDPLFPAVPSVLGFKELGPNSGKTRGVRWKRPSEIVDDPQFIVGGATRTDICQGALGDCWLLAAIGSLTLNEELLHRVVPHGQSFQEDYAGIFHFQIWQFGEWVDVVIDDRLPTKDGELVFVHSAECQEFWSALLEKAYAKLNGSYEALSGGSTTEGFEDFTGGVAEMYDLKRPPRNLSKIICKALERGSLLGCSIDITSAFDMEAVTFKKLVKGHAYSVTGFKGVEYRGRQEELIRVRNPWGQVEWTGAWSDSSSEWNEVDPDQKDELQLKMEDGEFWMSFRDFMREFSRLEICNLTPDALTAEEKKKWHTTLFEGSWRRGSTAGGCRNHPATFWINPQFKIKLLEEDDDPDDNELACSFLVALMQKHRRKERHAGGDMHTIGFAVYEAQGCQSVHLKKDFFLRNQSQARSETFINLREVSNHIRLPPGEYIIVPSTFEPNKEADFILRVVSMCEKLSVIYLQKKIGLLIPLNFYKQLILFSPLLQDMEISVFELRTILNRVIARHKDLKTDGFSMDSCRNMVNLMDGEWLWPASDLDKSGTMSSYEMRLALESTGFKLDNKLHQVIVARYADESMGVDFDNFVCCLVKLETMFRFFRGLDPEGSGSAVMNLGEVRKLRLFF</sequence>
<dbReference type="GO" id="GO:0005737">
    <property type="term" value="C:cytoplasm"/>
    <property type="evidence" value="ECO:0007669"/>
    <property type="project" value="TreeGrafter"/>
</dbReference>
<dbReference type="InterPro" id="IPR033883">
    <property type="entry name" value="C2_III"/>
</dbReference>
<dbReference type="Gene3D" id="1.10.238.10">
    <property type="entry name" value="EF-hand"/>
    <property type="match status" value="1"/>
</dbReference>
<dbReference type="InterPro" id="IPR022684">
    <property type="entry name" value="Calpain_cysteine_protease"/>
</dbReference>
<dbReference type="SUPFAM" id="SSF49758">
    <property type="entry name" value="Calpain large subunit, middle domain (domain III)"/>
    <property type="match status" value="1"/>
</dbReference>
<proteinExistence type="inferred from homology"/>
<evidence type="ECO:0000313" key="12">
    <source>
        <dbReference type="Proteomes" id="UP000694559"/>
    </source>
</evidence>
<dbReference type="PRINTS" id="PR00704">
    <property type="entry name" value="CALPAIN"/>
</dbReference>
<evidence type="ECO:0000259" key="10">
    <source>
        <dbReference type="PROSITE" id="PS50203"/>
    </source>
</evidence>
<keyword evidence="6 9" id="KW-0788">Thiol protease</keyword>
<evidence type="ECO:0000256" key="4">
    <source>
        <dbReference type="ARBA" id="ARBA00022737"/>
    </source>
</evidence>
<reference evidence="11" key="2">
    <citation type="submission" date="2025-09" db="UniProtKB">
        <authorList>
            <consortium name="Ensembl"/>
        </authorList>
    </citation>
    <scope>IDENTIFICATION</scope>
</reference>
<dbReference type="OrthoDB" id="424753at2759"/>
<dbReference type="PANTHER" id="PTHR10183">
    <property type="entry name" value="CALPAIN"/>
    <property type="match status" value="1"/>
</dbReference>
<protein>
    <recommendedName>
        <fullName evidence="10">Calpain catalytic domain-containing protein</fullName>
    </recommendedName>
</protein>
<dbReference type="Pfam" id="PF00648">
    <property type="entry name" value="Peptidase_C2"/>
    <property type="match status" value="1"/>
</dbReference>
<feature type="active site" evidence="8 9">
    <location>
        <position position="289"/>
    </location>
</feature>
<keyword evidence="12" id="KW-1185">Reference proteome</keyword>
<evidence type="ECO:0000256" key="8">
    <source>
        <dbReference type="PIRSR" id="PIRSR622684-1"/>
    </source>
</evidence>
<name>A0A8C6Y9R4_NAJNA</name>
<dbReference type="InterPro" id="IPR038765">
    <property type="entry name" value="Papain-like_cys_pep_sf"/>
</dbReference>
<evidence type="ECO:0000313" key="11">
    <source>
        <dbReference type="Ensembl" id="ENSNNAP00000026302.1"/>
    </source>
</evidence>
<dbReference type="Gene3D" id="3.90.70.10">
    <property type="entry name" value="Cysteine proteinases"/>
    <property type="match status" value="1"/>
</dbReference>
<keyword evidence="3" id="KW-0479">Metal-binding</keyword>
<dbReference type="InterPro" id="IPR022682">
    <property type="entry name" value="Calpain_domain_III"/>
</dbReference>
<dbReference type="CDD" id="cd00044">
    <property type="entry name" value="CysPc"/>
    <property type="match status" value="1"/>
</dbReference>
<dbReference type="Proteomes" id="UP000694559">
    <property type="component" value="Unplaced"/>
</dbReference>
<dbReference type="InterPro" id="IPR022683">
    <property type="entry name" value="Calpain_III"/>
</dbReference>
<dbReference type="AlphaFoldDB" id="A0A8C6Y9R4"/>
<dbReference type="Gene3D" id="2.60.120.380">
    <property type="match status" value="1"/>
</dbReference>
<dbReference type="OMA" id="EMNLMEW"/>
<dbReference type="PROSITE" id="PS00139">
    <property type="entry name" value="THIOL_PROTEASE_CYS"/>
    <property type="match status" value="1"/>
</dbReference>
<dbReference type="InterPro" id="IPR036213">
    <property type="entry name" value="Calpain_III_sf"/>
</dbReference>
<keyword evidence="5 9" id="KW-0378">Hydrolase</keyword>
<dbReference type="GO" id="GO:0004198">
    <property type="term" value="F:calcium-dependent cysteine-type endopeptidase activity"/>
    <property type="evidence" value="ECO:0007669"/>
    <property type="project" value="InterPro"/>
</dbReference>
<dbReference type="SMART" id="SM00720">
    <property type="entry name" value="calpain_III"/>
    <property type="match status" value="1"/>
</dbReference>
<feature type="active site" evidence="8 9">
    <location>
        <position position="265"/>
    </location>
</feature>
<evidence type="ECO:0000256" key="7">
    <source>
        <dbReference type="ARBA" id="ARBA00022837"/>
    </source>
</evidence>
<evidence type="ECO:0000256" key="6">
    <source>
        <dbReference type="ARBA" id="ARBA00022807"/>
    </source>
</evidence>
<evidence type="ECO:0000256" key="3">
    <source>
        <dbReference type="ARBA" id="ARBA00022723"/>
    </source>
</evidence>
<dbReference type="FunFam" id="3.90.70.10:FF:000001">
    <property type="entry name" value="Calpain-1 catalytic subunit"/>
    <property type="match status" value="1"/>
</dbReference>
<dbReference type="Ensembl" id="ENSNNAT00000027577.1">
    <property type="protein sequence ID" value="ENSNNAP00000026302.1"/>
    <property type="gene ID" value="ENSNNAG00000017129.1"/>
</dbReference>
<dbReference type="InterPro" id="IPR000169">
    <property type="entry name" value="Pept_cys_AS"/>
</dbReference>
<dbReference type="PANTHER" id="PTHR10183:SF322">
    <property type="entry name" value="CALPAIN-11"/>
    <property type="match status" value="1"/>
</dbReference>
<feature type="active site" evidence="8 9">
    <location>
        <position position="108"/>
    </location>
</feature>
<dbReference type="InterPro" id="IPR011992">
    <property type="entry name" value="EF-hand-dom_pair"/>
</dbReference>
<dbReference type="InterPro" id="IPR001300">
    <property type="entry name" value="Peptidase_C2_calpain_cat"/>
</dbReference>
<keyword evidence="4" id="KW-0677">Repeat</keyword>
<dbReference type="SMART" id="SM00230">
    <property type="entry name" value="CysPc"/>
    <property type="match status" value="1"/>
</dbReference>
<feature type="domain" description="Calpain catalytic" evidence="10">
    <location>
        <begin position="48"/>
        <end position="347"/>
    </location>
</feature>
<dbReference type="GO" id="GO:0046872">
    <property type="term" value="F:metal ion binding"/>
    <property type="evidence" value="ECO:0007669"/>
    <property type="project" value="UniProtKB-KW"/>
</dbReference>
<dbReference type="SUPFAM" id="SSF54001">
    <property type="entry name" value="Cysteine proteinases"/>
    <property type="match status" value="1"/>
</dbReference>
<evidence type="ECO:0000256" key="2">
    <source>
        <dbReference type="ARBA" id="ARBA00022670"/>
    </source>
</evidence>
<evidence type="ECO:0000256" key="5">
    <source>
        <dbReference type="ARBA" id="ARBA00022801"/>
    </source>
</evidence>
<evidence type="ECO:0000256" key="9">
    <source>
        <dbReference type="PROSITE-ProRule" id="PRU00239"/>
    </source>
</evidence>
<keyword evidence="2 9" id="KW-0645">Protease</keyword>
<organism evidence="11 12">
    <name type="scientific">Naja naja</name>
    <name type="common">Indian cobra</name>
    <dbReference type="NCBI Taxonomy" id="35670"/>
    <lineage>
        <taxon>Eukaryota</taxon>
        <taxon>Metazoa</taxon>
        <taxon>Chordata</taxon>
        <taxon>Craniata</taxon>
        <taxon>Vertebrata</taxon>
        <taxon>Euteleostomi</taxon>
        <taxon>Lepidosauria</taxon>
        <taxon>Squamata</taxon>
        <taxon>Bifurcata</taxon>
        <taxon>Unidentata</taxon>
        <taxon>Episquamata</taxon>
        <taxon>Toxicofera</taxon>
        <taxon>Serpentes</taxon>
        <taxon>Colubroidea</taxon>
        <taxon>Elapidae</taxon>
        <taxon>Elapinae</taxon>
        <taxon>Naja</taxon>
    </lineage>
</organism>
<dbReference type="CDD" id="cd00214">
    <property type="entry name" value="Calpain_III"/>
    <property type="match status" value="1"/>
</dbReference>
<dbReference type="GeneTree" id="ENSGT00940000158672"/>
<reference evidence="11" key="1">
    <citation type="submission" date="2025-08" db="UniProtKB">
        <authorList>
            <consortium name="Ensembl"/>
        </authorList>
    </citation>
    <scope>IDENTIFICATION</scope>
</reference>
<comment type="similarity">
    <text evidence="1">Belongs to the peptidase C2 family.</text>
</comment>
<evidence type="ECO:0000256" key="1">
    <source>
        <dbReference type="ARBA" id="ARBA00007623"/>
    </source>
</evidence>
<dbReference type="Pfam" id="PF01067">
    <property type="entry name" value="Calpain_III"/>
    <property type="match status" value="1"/>
</dbReference>
<keyword evidence="7" id="KW-0106">Calcium</keyword>
<accession>A0A8C6Y9R4</accession>
<dbReference type="SUPFAM" id="SSF47473">
    <property type="entry name" value="EF-hand"/>
    <property type="match status" value="1"/>
</dbReference>
<dbReference type="FunFam" id="2.60.120.380:FF:000001">
    <property type="entry name" value="Calpain-1 catalytic subunit"/>
    <property type="match status" value="1"/>
</dbReference>
<dbReference type="PROSITE" id="PS50203">
    <property type="entry name" value="CALPAIN_CAT"/>
    <property type="match status" value="1"/>
</dbReference>
<dbReference type="InterPro" id="IPR018247">
    <property type="entry name" value="EF_Hand_1_Ca_BS"/>
</dbReference>
<dbReference type="PROSITE" id="PS00018">
    <property type="entry name" value="EF_HAND_1"/>
    <property type="match status" value="1"/>
</dbReference>
<dbReference type="GO" id="GO:0006508">
    <property type="term" value="P:proteolysis"/>
    <property type="evidence" value="ECO:0007669"/>
    <property type="project" value="UniProtKB-KW"/>
</dbReference>